<name>A0A2K3DEV3_CHLRE</name>
<dbReference type="SUPFAM" id="SSF48371">
    <property type="entry name" value="ARM repeat"/>
    <property type="match status" value="1"/>
</dbReference>
<dbReference type="PaxDb" id="3055-EDP02316"/>
<evidence type="ECO:0000313" key="2">
    <source>
        <dbReference type="EMBL" id="PNW79073.1"/>
    </source>
</evidence>
<protein>
    <submittedName>
        <fullName evidence="2">Uncharacterized protein</fullName>
    </submittedName>
</protein>
<feature type="region of interest" description="Disordered" evidence="1">
    <location>
        <begin position="109"/>
        <end position="128"/>
    </location>
</feature>
<evidence type="ECO:0000313" key="3">
    <source>
        <dbReference type="Proteomes" id="UP000006906"/>
    </source>
</evidence>
<dbReference type="AlphaFoldDB" id="A0A2K3DEV3"/>
<dbReference type="Gene3D" id="1.25.10.10">
    <property type="entry name" value="Leucine-rich Repeat Variant"/>
    <property type="match status" value="2"/>
</dbReference>
<accession>A0A2K3DEV3</accession>
<dbReference type="EMBL" id="CM008970">
    <property type="protein sequence ID" value="PNW79073.1"/>
    <property type="molecule type" value="Genomic_DNA"/>
</dbReference>
<feature type="region of interest" description="Disordered" evidence="1">
    <location>
        <begin position="22"/>
        <end position="54"/>
    </location>
</feature>
<sequence length="680" mass="69804">MGAGSINTGKLLSDLNSDVMPQHAHQHGAAHGNTPGASHGSGMSDEKGDPLVSLQRSASAALSVMYLASMPGLRDQVKAAPGVIESLARRVLTVDLDLAKQVVMHQQAAMQRSQQQGQDQQQRAAGAAPPPELVSVGLLALAKLAAPDTALQGWLLGGSGRGAGAGVARARLAEGLVLSRVDEVMRSGVPSWQAAAAVLLHSLAGPGTGQRSVRAWVAARTEGLIDVGMGLLETGAFMNSTDALSSGAQLLELVAAGPAGRQQLVASGVQPVILQVLLTYTGTNGTSAAVGNAVRLLRQLMAPSASGSGSTGDAAGQAAAAELMHNVTHAGLVAPLVREVRLGNRASLAPALVLLLDIMRAAPAPDSGTNNDSDSGGSGTANDSAHEAVGTGLLSLCAQLLFQADGSSDPDALVACSEIVRHTLRNCKDANRPAPRRMDLDGEEAAAEQSEGAGKATHEGASASGKQQQQQQQQQPGGAYTNTAQARQQLAADLLQMMRDTTFPDLHNAVLEACRDVAPSRVAAEALVAAGAVPQVAHILMHNVSQSHEQGVDPGSTAWIVQSQRSAAALVALLALQPPLRQQVVEQGGLKGLAAALMLNSGHPGLMAQVRVTAAAALVPLLGEDGRYLELAVHLGVLEPLVKMYFATSEQERRAAGRVLTLLGQDTSVAAMFERVGIKV</sequence>
<dbReference type="ExpressionAtlas" id="A0A2K3DEV3">
    <property type="expression patterns" value="baseline"/>
</dbReference>
<gene>
    <name evidence="2" type="ORF">CHLRE_09g399738v5</name>
</gene>
<dbReference type="InterPro" id="IPR016024">
    <property type="entry name" value="ARM-type_fold"/>
</dbReference>
<organism evidence="2 3">
    <name type="scientific">Chlamydomonas reinhardtii</name>
    <name type="common">Chlamydomonas smithii</name>
    <dbReference type="NCBI Taxonomy" id="3055"/>
    <lineage>
        <taxon>Eukaryota</taxon>
        <taxon>Viridiplantae</taxon>
        <taxon>Chlorophyta</taxon>
        <taxon>core chlorophytes</taxon>
        <taxon>Chlorophyceae</taxon>
        <taxon>CS clade</taxon>
        <taxon>Chlamydomonadales</taxon>
        <taxon>Chlamydomonadaceae</taxon>
        <taxon>Chlamydomonas</taxon>
    </lineage>
</organism>
<dbReference type="Proteomes" id="UP000006906">
    <property type="component" value="Chromosome 9"/>
</dbReference>
<dbReference type="GeneID" id="5720405"/>
<feature type="compositionally biased region" description="Low complexity" evidence="1">
    <location>
        <begin position="366"/>
        <end position="383"/>
    </location>
</feature>
<reference evidence="2 3" key="1">
    <citation type="journal article" date="2007" name="Science">
        <title>The Chlamydomonas genome reveals the evolution of key animal and plant functions.</title>
        <authorList>
            <person name="Merchant S.S."/>
            <person name="Prochnik S.E."/>
            <person name="Vallon O."/>
            <person name="Harris E.H."/>
            <person name="Karpowicz S.J."/>
            <person name="Witman G.B."/>
            <person name="Terry A."/>
            <person name="Salamov A."/>
            <person name="Fritz-Laylin L.K."/>
            <person name="Marechal-Drouard L."/>
            <person name="Marshall W.F."/>
            <person name="Qu L.H."/>
            <person name="Nelson D.R."/>
            <person name="Sanderfoot A.A."/>
            <person name="Spalding M.H."/>
            <person name="Kapitonov V.V."/>
            <person name="Ren Q."/>
            <person name="Ferris P."/>
            <person name="Lindquist E."/>
            <person name="Shapiro H."/>
            <person name="Lucas S.M."/>
            <person name="Grimwood J."/>
            <person name="Schmutz J."/>
            <person name="Cardol P."/>
            <person name="Cerutti H."/>
            <person name="Chanfreau G."/>
            <person name="Chen C.L."/>
            <person name="Cognat V."/>
            <person name="Croft M.T."/>
            <person name="Dent R."/>
            <person name="Dutcher S."/>
            <person name="Fernandez E."/>
            <person name="Fukuzawa H."/>
            <person name="Gonzalez-Ballester D."/>
            <person name="Gonzalez-Halphen D."/>
            <person name="Hallmann A."/>
            <person name="Hanikenne M."/>
            <person name="Hippler M."/>
            <person name="Inwood W."/>
            <person name="Jabbari K."/>
            <person name="Kalanon M."/>
            <person name="Kuras R."/>
            <person name="Lefebvre P.A."/>
            <person name="Lemaire S.D."/>
            <person name="Lobanov A.V."/>
            <person name="Lohr M."/>
            <person name="Manuell A."/>
            <person name="Meier I."/>
            <person name="Mets L."/>
            <person name="Mittag M."/>
            <person name="Mittelmeier T."/>
            <person name="Moroney J.V."/>
            <person name="Moseley J."/>
            <person name="Napoli C."/>
            <person name="Nedelcu A.M."/>
            <person name="Niyogi K."/>
            <person name="Novoselov S.V."/>
            <person name="Paulsen I.T."/>
            <person name="Pazour G."/>
            <person name="Purton S."/>
            <person name="Ral J.P."/>
            <person name="Riano-Pachon D.M."/>
            <person name="Riekhof W."/>
            <person name="Rymarquis L."/>
            <person name="Schroda M."/>
            <person name="Stern D."/>
            <person name="Umen J."/>
            <person name="Willows R."/>
            <person name="Wilson N."/>
            <person name="Zimmer S.L."/>
            <person name="Allmer J."/>
            <person name="Balk J."/>
            <person name="Bisova K."/>
            <person name="Chen C.J."/>
            <person name="Elias M."/>
            <person name="Gendler K."/>
            <person name="Hauser C."/>
            <person name="Lamb M.R."/>
            <person name="Ledford H."/>
            <person name="Long J.C."/>
            <person name="Minagawa J."/>
            <person name="Page M.D."/>
            <person name="Pan J."/>
            <person name="Pootakham W."/>
            <person name="Roje S."/>
            <person name="Rose A."/>
            <person name="Stahlberg E."/>
            <person name="Terauchi A.M."/>
            <person name="Yang P."/>
            <person name="Ball S."/>
            <person name="Bowler C."/>
            <person name="Dieckmann C.L."/>
            <person name="Gladyshev V.N."/>
            <person name="Green P."/>
            <person name="Jorgensen R."/>
            <person name="Mayfield S."/>
            <person name="Mueller-Roeber B."/>
            <person name="Rajamani S."/>
            <person name="Sayre R.T."/>
            <person name="Brokstein P."/>
            <person name="Dubchak I."/>
            <person name="Goodstein D."/>
            <person name="Hornick L."/>
            <person name="Huang Y.W."/>
            <person name="Jhaveri J."/>
            <person name="Luo Y."/>
            <person name="Martinez D."/>
            <person name="Ngau W.C."/>
            <person name="Otillar B."/>
            <person name="Poliakov A."/>
            <person name="Porter A."/>
            <person name="Szajkowski L."/>
            <person name="Werner G."/>
            <person name="Zhou K."/>
            <person name="Grigoriev I.V."/>
            <person name="Rokhsar D.S."/>
            <person name="Grossman A.R."/>
        </authorList>
    </citation>
    <scope>NUCLEOTIDE SEQUENCE [LARGE SCALE GENOMIC DNA]</scope>
    <source>
        <strain evidence="3">CC-503</strain>
    </source>
</reference>
<dbReference type="OrthoDB" id="549703at2759"/>
<keyword evidence="3" id="KW-1185">Reference proteome</keyword>
<dbReference type="KEGG" id="cre:CHLRE_09g399738v5"/>
<feature type="compositionally biased region" description="Low complexity" evidence="1">
    <location>
        <begin position="109"/>
        <end position="127"/>
    </location>
</feature>
<feature type="region of interest" description="Disordered" evidence="1">
    <location>
        <begin position="429"/>
        <end position="482"/>
    </location>
</feature>
<feature type="region of interest" description="Disordered" evidence="1">
    <location>
        <begin position="365"/>
        <end position="384"/>
    </location>
</feature>
<dbReference type="RefSeq" id="XP_001694732.2">
    <property type="nucleotide sequence ID" value="XM_001694680.3"/>
</dbReference>
<dbReference type="InParanoid" id="A0A2K3DEV3"/>
<evidence type="ECO:0000256" key="1">
    <source>
        <dbReference type="SAM" id="MobiDB-lite"/>
    </source>
</evidence>
<dbReference type="Gramene" id="PNW79073">
    <property type="protein sequence ID" value="PNW79073"/>
    <property type="gene ID" value="CHLRE_09g399738v5"/>
</dbReference>
<proteinExistence type="predicted"/>
<feature type="compositionally biased region" description="Basic and acidic residues" evidence="1">
    <location>
        <begin position="429"/>
        <end position="440"/>
    </location>
</feature>
<dbReference type="InterPro" id="IPR011989">
    <property type="entry name" value="ARM-like"/>
</dbReference>